<dbReference type="PANTHER" id="PTHR45023:SF4">
    <property type="entry name" value="GLYCINE-RICH PROTEIN-RELATED"/>
    <property type="match status" value="1"/>
</dbReference>
<dbReference type="InterPro" id="IPR006912">
    <property type="entry name" value="Harbinger_derived_prot"/>
</dbReference>
<dbReference type="Gramene" id="Bo5g001310.1">
    <property type="protein sequence ID" value="Bo5g001310.1"/>
    <property type="gene ID" value="Bo5g001310"/>
</dbReference>
<dbReference type="InterPro" id="IPR001005">
    <property type="entry name" value="SANT/Myb"/>
</dbReference>
<protein>
    <recommendedName>
        <fullName evidence="2">Myb-like domain-containing protein</fullName>
    </recommendedName>
</protein>
<dbReference type="PANTHER" id="PTHR45023">
    <property type="match status" value="1"/>
</dbReference>
<dbReference type="eggNOG" id="KOG3250">
    <property type="taxonomic scope" value="Eukaryota"/>
</dbReference>
<dbReference type="InterPro" id="IPR029466">
    <property type="entry name" value="NAM-associated_C"/>
</dbReference>
<dbReference type="Proteomes" id="UP000032141">
    <property type="component" value="Chromosome C5"/>
</dbReference>
<keyword evidence="4" id="KW-1185">Reference proteome</keyword>
<feature type="compositionally biased region" description="Basic and acidic residues" evidence="1">
    <location>
        <begin position="468"/>
        <end position="477"/>
    </location>
</feature>
<name>A0A0D3C6W1_BRAOL</name>
<reference evidence="3" key="2">
    <citation type="submission" date="2015-03" db="UniProtKB">
        <authorList>
            <consortium name="EnsemblPlants"/>
        </authorList>
    </citation>
    <scope>IDENTIFICATION</scope>
</reference>
<evidence type="ECO:0000313" key="3">
    <source>
        <dbReference type="EnsemblPlants" id="Bo5g001310.1"/>
    </source>
</evidence>
<dbReference type="Pfam" id="PF14303">
    <property type="entry name" value="NAM-associated"/>
    <property type="match status" value="1"/>
</dbReference>
<dbReference type="AlphaFoldDB" id="A0A0D3C6W1"/>
<dbReference type="STRING" id="109376.A0A0D3C6W1"/>
<dbReference type="PROSITE" id="PS50090">
    <property type="entry name" value="MYB_LIKE"/>
    <property type="match status" value="1"/>
</dbReference>
<organism evidence="3 4">
    <name type="scientific">Brassica oleracea var. oleracea</name>
    <dbReference type="NCBI Taxonomy" id="109376"/>
    <lineage>
        <taxon>Eukaryota</taxon>
        <taxon>Viridiplantae</taxon>
        <taxon>Streptophyta</taxon>
        <taxon>Embryophyta</taxon>
        <taxon>Tracheophyta</taxon>
        <taxon>Spermatophyta</taxon>
        <taxon>Magnoliopsida</taxon>
        <taxon>eudicotyledons</taxon>
        <taxon>Gunneridae</taxon>
        <taxon>Pentapetalae</taxon>
        <taxon>rosids</taxon>
        <taxon>malvids</taxon>
        <taxon>Brassicales</taxon>
        <taxon>Brassicaceae</taxon>
        <taxon>Brassiceae</taxon>
        <taxon>Brassica</taxon>
    </lineage>
</organism>
<accession>A0A0D3C6W1</accession>
<proteinExistence type="predicted"/>
<feature type="region of interest" description="Disordered" evidence="1">
    <location>
        <begin position="468"/>
        <end position="510"/>
    </location>
</feature>
<evidence type="ECO:0000256" key="1">
    <source>
        <dbReference type="SAM" id="MobiDB-lite"/>
    </source>
</evidence>
<dbReference type="EnsemblPlants" id="Bo5g001310.1">
    <property type="protein sequence ID" value="Bo5g001310.1"/>
    <property type="gene ID" value="Bo5g001310"/>
</dbReference>
<evidence type="ECO:0000313" key="4">
    <source>
        <dbReference type="Proteomes" id="UP000032141"/>
    </source>
</evidence>
<feature type="domain" description="Myb-like" evidence="2">
    <location>
        <begin position="330"/>
        <end position="401"/>
    </location>
</feature>
<reference evidence="3 4" key="1">
    <citation type="journal article" date="2014" name="Genome Biol.">
        <title>Transcriptome and methylome profiling reveals relics of genome dominance in the mesopolyploid Brassica oleracea.</title>
        <authorList>
            <person name="Parkin I.A."/>
            <person name="Koh C."/>
            <person name="Tang H."/>
            <person name="Robinson S.J."/>
            <person name="Kagale S."/>
            <person name="Clarke W.E."/>
            <person name="Town C.D."/>
            <person name="Nixon J."/>
            <person name="Krishnakumar V."/>
            <person name="Bidwell S.L."/>
            <person name="Denoeud F."/>
            <person name="Belcram H."/>
            <person name="Links M.G."/>
            <person name="Just J."/>
            <person name="Clarke C."/>
            <person name="Bender T."/>
            <person name="Huebert T."/>
            <person name="Mason A.S."/>
            <person name="Pires J.C."/>
            <person name="Barker G."/>
            <person name="Moore J."/>
            <person name="Walley P.G."/>
            <person name="Manoli S."/>
            <person name="Batley J."/>
            <person name="Edwards D."/>
            <person name="Nelson M.N."/>
            <person name="Wang X."/>
            <person name="Paterson A.H."/>
            <person name="King G."/>
            <person name="Bancroft I."/>
            <person name="Chalhoub B."/>
            <person name="Sharpe A.G."/>
        </authorList>
    </citation>
    <scope>NUCLEOTIDE SEQUENCE</scope>
    <source>
        <strain evidence="3 4">cv. TO1000</strain>
    </source>
</reference>
<dbReference type="Pfam" id="PF04827">
    <property type="entry name" value="Plant_tran"/>
    <property type="match status" value="1"/>
</dbReference>
<evidence type="ECO:0000259" key="2">
    <source>
        <dbReference type="PROSITE" id="PS50090"/>
    </source>
</evidence>
<dbReference type="HOGENOM" id="CLU_339916_0_0_1"/>
<sequence length="836" mass="94535">MCYGCLPMAPGAMPSRMYPSVVSSPNSEAKAAHSAYPCRVQQDVTNVRQLEDFLINACMYAGIVRGKLDQLKRCFEVPFAAGRYLRPGQLGDMLHAFSNCFKAWAKFSCALVVSVKQISGPLLLYDDRVYRWVSSSRTNQIVGGSPPRPNIESTVALVLDDDESNRRWLFSSTRNQIIGGFCRGGSIRMLLLLKSKDLKRNRDGVIEEHDLQVKRLEDKITQLIRLVLLLPQALPLAIFDIEHCTIVDINPLILSEMFLSFGLNIDGSGEKKKVRHQQGREKQYRYVSCLCGCSSLQFIEHISFSYFLSSRQQEVVFGIGEDSNFADTPSERIQRRTWTPTDDVVLISSWLNTSKDSVVGNEQRSGAFWKRIAAYFAASPKIAPTEHKEASQCKQRWHKIDDLVGKFCGAYEAAARERSSGQNENDVLKLAHEIFFNNHTKKFTLEHAWKELRNDQKWCELSSSKTDRSSKKRKCDDGSQSVTSHASASGEPEEATTRPPGVKAAKGYGKQEKAEGKTVAGFESMWRIRKEDMAMKERLSKMKLLDSLLAKNEPLDDYEEALKKKLINELLSEWRIGSGDKLGILCSHVVTDLRHLVILSRTCVYGTATDTVDEYLRLGETTTRLCVENFVEGIINLFGDEYLRGPAPADLQRLLDIGEQRGFPGIIGSIDCMHCEWKNCPTAWKGQYSPGSGTLNDINVLDRSPVFDDMINGQAPQVTYYVNGREYHLAYYLTGEDERDGYTQFDVSEFQQGEDNGSSHVDLTYSTDMPTNIANMMGVRTRIRDRHMHQQLKDDLVEHGDVDSKGHKEMFGELSGVMDCEEDGIRPKRRRHPIRR</sequence>